<dbReference type="SUPFAM" id="SSF57625">
    <property type="entry name" value="Invertebrate chitin-binding proteins"/>
    <property type="match status" value="1"/>
</dbReference>
<dbReference type="SUPFAM" id="SSF49899">
    <property type="entry name" value="Concanavalin A-like lectins/glucanases"/>
    <property type="match status" value="2"/>
</dbReference>
<feature type="domain" description="BPTI/Kunitz inhibitor" evidence="11">
    <location>
        <begin position="1725"/>
        <end position="1775"/>
    </location>
</feature>
<dbReference type="InterPro" id="IPR002223">
    <property type="entry name" value="Kunitz_BPTI"/>
</dbReference>
<dbReference type="SMART" id="SM00181">
    <property type="entry name" value="EGF"/>
    <property type="match status" value="4"/>
</dbReference>
<dbReference type="CDD" id="cd00109">
    <property type="entry name" value="Kunitz-type"/>
    <property type="match status" value="1"/>
</dbReference>
<evidence type="ECO:0000259" key="10">
    <source>
        <dbReference type="PROSITE" id="PS50095"/>
    </source>
</evidence>
<dbReference type="Pfam" id="PF01477">
    <property type="entry name" value="PLAT"/>
    <property type="match status" value="1"/>
</dbReference>
<feature type="domain" description="EGF-like" evidence="9">
    <location>
        <begin position="1529"/>
        <end position="1560"/>
    </location>
</feature>
<comment type="caution">
    <text evidence="8">Lacks conserved residue(s) required for the propagation of feature annotation.</text>
</comment>
<comment type="caution">
    <text evidence="12">The sequence shown here is derived from an EMBL/GenBank/DDBJ whole genome shotgun (WGS) entry which is preliminary data.</text>
</comment>
<dbReference type="Pfam" id="PF13385">
    <property type="entry name" value="Laminin_G_3"/>
    <property type="match status" value="2"/>
</dbReference>
<dbReference type="PROSITE" id="PS50026">
    <property type="entry name" value="EGF_3"/>
    <property type="match status" value="3"/>
</dbReference>
<dbReference type="Proteomes" id="UP001159427">
    <property type="component" value="Unassembled WGS sequence"/>
</dbReference>
<evidence type="ECO:0000313" key="12">
    <source>
        <dbReference type="EMBL" id="CAH3165093.1"/>
    </source>
</evidence>
<sequence>MTWRNNFGLKLYMDGKEVASDDKGKEINLELSTNKPNLCFGRDVQGAGHFAKFSIGSFSTFNTFLTPSMMSNVYTFFFRSGMPSWVPSVIKLRVKNTYDKDVQLMSSDDKPANGMQIPKKYTTEIRKDVFAGQPLTFTAKAGGLLLLMNNQKELTVSPELTSKGSFVVVISKEEIQGGGGGSAVGTYYVSLKILNKSGKNIVIIPSDNNPPQGFQVKKGFMMSFTKPTKGNSPITFKAMDPSTQEIMKINGKDTVECVPTEVKGVPVTVEIFAPGKPSGGQQYYVALKFKNLAGRNAVIKSSDHNPAKGWTVKNRYIMSITKGTMSAQPITLVALDENGKPLTLNGKMEYPCTPQTTKDKPVELVIGTQISEKKKSSVPSPRQRIRGKPSLFYVTLKVKNRAGKKSVIAPSYKGLDQGFHINTGSIMKITREFQSSEPLILKAFDPDSHSAMMINNRKSIIVKPGKFKEKVVDVVISPLNGPLGPEERYITLLLHNKVGRPVRVEPSRGRKGGYVVPENAFLKVSMIFPKTSGMPPPVTFDAKDLKTLNDLEINGDVRKVSIKPGEFPDEEINMTITAPAPVIKPVHSWSMLSVKDSRIPGDHPPPVDKLSDSSIIFHARHPHSQEIPGNPDLTSHGEMTLIDGGLAFDAQDTHAVAQIAPDDCVINTEKCSDGLSFGTKLKFEKLEEETTPRYIVDTGAHDKGMRGFSLYTKQDKLVTVLRTADREWKVESPVILNKWLYVMATWNKHEGMKMYYDAQLRAHDITGTPVLTTTVNPNKNNFVIGREVGNNGPFHPGKFDMASFTTFGGRLSQDDVNAAYIFFWSGLSAKIYYASLCVTNEVGRTVLLRPDKGNPKGFEISPDSTLEVTLMSMSTDGAPIKPVNFIAEDKETKTPLRINDFDKAYPVTPRDGRKPCKMLIVTVSPPKLRYKKMWSLRKVENGHLVGDDPNPEAHGAVVPLEGGLLLNGNDSWLDLGNFEGECLSNPDKCTAGLTFGLRFKLDDAAKNYKDEPHYIVDSGGSSRESRGFTLFIKDSKLYAVVSVPDEVWRVESDFTLNDWQYVMVTWARENGLALYINGTEIARARGYMPQEGDHDKDTYTRLILGRNAAGTPYGYTRMVASSLVFFEAEVPKESAKDVFLYFSSNVDSSSSTRFVKVRFDNKAGTQVKVIPSKGQNKNEGYTVQAHMTLDLNFEEKGQQNDIPISFKVDNPWSSSDKLLMNGQQGSVTVVPSPNKDDIKLVTITAAFRCLQPEGLFKDATDKTSYIHCHKGEPHTMVCPDEMTWDDSKKSCFGAGRESTLNETVYYFYIKFTNNAGKDAEIFIPGTKKSNAIPSGKSLSLKFSKFKMEPANFVALSKPFERSLLLNDLPILNIKPDLDADKIVPVTITNPPYYYTVSTKTGAVYGGGTDGKVFVRLTGDRGSTDKVALTSDLPSGVRHFKAGQLDSFRVAASDIGLVTNVFLEMYNSGQESKKWFLDEISIKDMKRRTFNFPVHDWIDTKEGLLAQKELSLSSNGFHDEPVKSVPTSSQSDDCTNPCQHGGICVHGQCFCPLNYEGEHCENAVCSSTCFNGGTCPDPIINNCTCPRGYTGSLCETAICNNYCLHKGECTQPESCTCPPGYSGKRCEISSCQPDCLNGGTCNNGTCECAPGYSGPGCSIGNLCTLPPDNGPCLSELEDALSPSKKSGLTPGCLNYLTDVQRSCSVRNTSSNFEDCTHVCRNAASICASIWKNSKCTTEVVKYYFDAASNMCQAFKYYSCLGNENKFDSLQQCQETCVQNVKQRREVINRTRAFRTNGQHFKTVLQRLHHTARHTAR</sequence>
<dbReference type="Gene3D" id="4.10.410.10">
    <property type="entry name" value="Pancreatic trypsin inhibitor Kunitz domain"/>
    <property type="match status" value="1"/>
</dbReference>
<dbReference type="PROSITE" id="PS00022">
    <property type="entry name" value="EGF_1"/>
    <property type="match status" value="2"/>
</dbReference>
<keyword evidence="4" id="KW-0732">Signal</keyword>
<dbReference type="Pfam" id="PF00014">
    <property type="entry name" value="Kunitz_BPTI"/>
    <property type="match status" value="1"/>
</dbReference>
<dbReference type="PANTHER" id="PTHR14949">
    <property type="entry name" value="EGF-LIKE-DOMAIN, MULTIPLE 7, 8"/>
    <property type="match status" value="1"/>
</dbReference>
<dbReference type="SUPFAM" id="SSF57362">
    <property type="entry name" value="BPTI-like"/>
    <property type="match status" value="1"/>
</dbReference>
<dbReference type="InterPro" id="IPR036880">
    <property type="entry name" value="Kunitz_BPTI_sf"/>
</dbReference>
<feature type="disulfide bond" evidence="8">
    <location>
        <begin position="1533"/>
        <end position="1543"/>
    </location>
</feature>
<dbReference type="SMART" id="SM00308">
    <property type="entry name" value="LH2"/>
    <property type="match status" value="1"/>
</dbReference>
<feature type="disulfide bond" evidence="8">
    <location>
        <begin position="1616"/>
        <end position="1625"/>
    </location>
</feature>
<evidence type="ECO:0000256" key="8">
    <source>
        <dbReference type="PROSITE-ProRule" id="PRU00076"/>
    </source>
</evidence>
<dbReference type="CDD" id="cd00054">
    <property type="entry name" value="EGF_CA"/>
    <property type="match status" value="4"/>
</dbReference>
<dbReference type="InterPro" id="IPR036508">
    <property type="entry name" value="Chitin-bd_dom_sf"/>
</dbReference>
<evidence type="ECO:0000259" key="11">
    <source>
        <dbReference type="PROSITE" id="PS50279"/>
    </source>
</evidence>
<dbReference type="EMBL" id="CALNXI010001328">
    <property type="protein sequence ID" value="CAH3165093.1"/>
    <property type="molecule type" value="Genomic_DNA"/>
</dbReference>
<feature type="disulfide bond" evidence="8">
    <location>
        <begin position="1550"/>
        <end position="1559"/>
    </location>
</feature>
<dbReference type="Gene3D" id="2.10.25.10">
    <property type="entry name" value="Laminin"/>
    <property type="match status" value="3"/>
</dbReference>
<keyword evidence="8" id="KW-0245">EGF-like domain</keyword>
<evidence type="ECO:0000256" key="3">
    <source>
        <dbReference type="ARBA" id="ARBA00022690"/>
    </source>
</evidence>
<dbReference type="InterPro" id="IPR050969">
    <property type="entry name" value="Dev_Signal_Modulators"/>
</dbReference>
<dbReference type="InterPro" id="IPR013320">
    <property type="entry name" value="ConA-like_dom_sf"/>
</dbReference>
<feature type="disulfide bond" evidence="8">
    <location>
        <begin position="1647"/>
        <end position="1656"/>
    </location>
</feature>
<dbReference type="Gene3D" id="2.40.180.10">
    <property type="entry name" value="Catalase core domain"/>
    <property type="match status" value="1"/>
</dbReference>
<proteinExistence type="inferred from homology"/>
<accession>A0ABN8QK17</accession>
<evidence type="ECO:0000259" key="9">
    <source>
        <dbReference type="PROSITE" id="PS50026"/>
    </source>
</evidence>
<keyword evidence="6 8" id="KW-1015">Disulfide bond</keyword>
<dbReference type="InterPro" id="IPR001024">
    <property type="entry name" value="PLAT/LH2_dom"/>
</dbReference>
<dbReference type="InterPro" id="IPR000742">
    <property type="entry name" value="EGF"/>
</dbReference>
<feature type="disulfide bond" evidence="8">
    <location>
        <begin position="1630"/>
        <end position="1640"/>
    </location>
</feature>
<dbReference type="SMART" id="SM00131">
    <property type="entry name" value="KU"/>
    <property type="match status" value="1"/>
</dbReference>
<gene>
    <name evidence="12" type="ORF">PEVE_00005175</name>
</gene>
<evidence type="ECO:0000313" key="13">
    <source>
        <dbReference type="Proteomes" id="UP001159427"/>
    </source>
</evidence>
<dbReference type="PRINTS" id="PR00759">
    <property type="entry name" value="BASICPTASE"/>
</dbReference>
<evidence type="ECO:0000256" key="6">
    <source>
        <dbReference type="ARBA" id="ARBA00023157"/>
    </source>
</evidence>
<dbReference type="SUPFAM" id="SSF49723">
    <property type="entry name" value="Lipase/lipooxygenase domain (PLAT/LH2 domain)"/>
    <property type="match status" value="1"/>
</dbReference>
<dbReference type="Gene3D" id="3.20.20.80">
    <property type="entry name" value="Glycosidases"/>
    <property type="match status" value="1"/>
</dbReference>
<name>A0ABN8QK17_9CNID</name>
<evidence type="ECO:0000256" key="7">
    <source>
        <dbReference type="ARBA" id="ARBA00023331"/>
    </source>
</evidence>
<evidence type="ECO:0000256" key="2">
    <source>
        <dbReference type="ARBA" id="ARBA00007226"/>
    </source>
</evidence>
<organism evidence="12 13">
    <name type="scientific">Porites evermanni</name>
    <dbReference type="NCBI Taxonomy" id="104178"/>
    <lineage>
        <taxon>Eukaryota</taxon>
        <taxon>Metazoa</taxon>
        <taxon>Cnidaria</taxon>
        <taxon>Anthozoa</taxon>
        <taxon>Hexacorallia</taxon>
        <taxon>Scleractinia</taxon>
        <taxon>Fungiina</taxon>
        <taxon>Poritidae</taxon>
        <taxon>Porites</taxon>
    </lineage>
</organism>
<evidence type="ECO:0000256" key="1">
    <source>
        <dbReference type="ARBA" id="ARBA00004532"/>
    </source>
</evidence>
<keyword evidence="13" id="KW-1185">Reference proteome</keyword>
<evidence type="ECO:0000256" key="5">
    <source>
        <dbReference type="ARBA" id="ARBA00022900"/>
    </source>
</evidence>
<dbReference type="InterPro" id="IPR036392">
    <property type="entry name" value="PLAT/LH2_dom_sf"/>
</dbReference>
<evidence type="ECO:0000256" key="4">
    <source>
        <dbReference type="ARBA" id="ARBA00022729"/>
    </source>
</evidence>
<keyword evidence="7" id="KW-0166">Nematocyst</keyword>
<comment type="subcellular location">
    <subcellularLocation>
        <location evidence="1">Nematocyst</location>
    </subcellularLocation>
</comment>
<dbReference type="PROSITE" id="PS50279">
    <property type="entry name" value="BPTI_KUNITZ_2"/>
    <property type="match status" value="1"/>
</dbReference>
<comment type="similarity">
    <text evidence="2">Belongs to the venom Kunitz-type family. Sea anemone type 2 potassium channel toxin subfamily.</text>
</comment>
<dbReference type="PROSITE" id="PS01186">
    <property type="entry name" value="EGF_2"/>
    <property type="match status" value="2"/>
</dbReference>
<dbReference type="PANTHER" id="PTHR14949:SF54">
    <property type="entry name" value="VWFD DOMAIN-CONTAINING PROTEIN"/>
    <property type="match status" value="1"/>
</dbReference>
<dbReference type="Gene3D" id="2.60.120.200">
    <property type="match status" value="2"/>
</dbReference>
<dbReference type="Pfam" id="PF25024">
    <property type="entry name" value="EGF_TEN"/>
    <property type="match status" value="1"/>
</dbReference>
<dbReference type="PROSITE" id="PS50095">
    <property type="entry name" value="PLAT"/>
    <property type="match status" value="1"/>
</dbReference>
<keyword evidence="5" id="KW-0722">Serine protease inhibitor</keyword>
<protein>
    <submittedName>
        <fullName evidence="12">Uncharacterized protein</fullName>
    </submittedName>
</protein>
<dbReference type="SUPFAM" id="SSF57196">
    <property type="entry name" value="EGF/Laminin"/>
    <property type="match status" value="2"/>
</dbReference>
<feature type="domain" description="EGF-like" evidence="9">
    <location>
        <begin position="1627"/>
        <end position="1657"/>
    </location>
</feature>
<reference evidence="12 13" key="1">
    <citation type="submission" date="2022-05" db="EMBL/GenBank/DDBJ databases">
        <authorList>
            <consortium name="Genoscope - CEA"/>
            <person name="William W."/>
        </authorList>
    </citation>
    <scope>NUCLEOTIDE SEQUENCE [LARGE SCALE GENOMIC DNA]</scope>
</reference>
<feature type="domain" description="EGF-like" evidence="9">
    <location>
        <begin position="1594"/>
        <end position="1626"/>
    </location>
</feature>
<feature type="disulfide bond" evidence="8">
    <location>
        <begin position="1598"/>
        <end position="1608"/>
    </location>
</feature>
<keyword evidence="3" id="KW-0646">Protease inhibitor</keyword>
<feature type="domain" description="PLAT" evidence="10">
    <location>
        <begin position="1392"/>
        <end position="1511"/>
    </location>
</feature>